<name>A0A846LLI0_9ACTN</name>
<evidence type="ECO:0000313" key="1">
    <source>
        <dbReference type="EMBL" id="NIH68347.1"/>
    </source>
</evidence>
<dbReference type="AlphaFoldDB" id="A0A846LLI0"/>
<dbReference type="EMBL" id="JAAMPA010000001">
    <property type="protein sequence ID" value="NIH68347.1"/>
    <property type="molecule type" value="Genomic_DNA"/>
</dbReference>
<proteinExistence type="predicted"/>
<dbReference type="Proteomes" id="UP000552836">
    <property type="component" value="Unassembled WGS sequence"/>
</dbReference>
<protein>
    <submittedName>
        <fullName evidence="1">Very-short-patch-repair endonuclease</fullName>
    </submittedName>
</protein>
<gene>
    <name evidence="1" type="ORF">FB380_002793</name>
</gene>
<sequence>MLTELGWRVLRFWEHEDPDSVVDAICTALGRASPAP</sequence>
<accession>A0A846LLI0</accession>
<keyword evidence="1" id="KW-0540">Nuclease</keyword>
<evidence type="ECO:0000313" key="2">
    <source>
        <dbReference type="Proteomes" id="UP000552836"/>
    </source>
</evidence>
<organism evidence="1 2">
    <name type="scientific">Modestobacter marinus</name>
    <dbReference type="NCBI Taxonomy" id="477641"/>
    <lineage>
        <taxon>Bacteria</taxon>
        <taxon>Bacillati</taxon>
        <taxon>Actinomycetota</taxon>
        <taxon>Actinomycetes</taxon>
        <taxon>Geodermatophilales</taxon>
        <taxon>Geodermatophilaceae</taxon>
        <taxon>Modestobacter</taxon>
    </lineage>
</organism>
<keyword evidence="1" id="KW-0255">Endonuclease</keyword>
<dbReference type="GO" id="GO:0004519">
    <property type="term" value="F:endonuclease activity"/>
    <property type="evidence" value="ECO:0007669"/>
    <property type="project" value="UniProtKB-KW"/>
</dbReference>
<keyword evidence="1" id="KW-0378">Hydrolase</keyword>
<comment type="caution">
    <text evidence="1">The sequence shown here is derived from an EMBL/GenBank/DDBJ whole genome shotgun (WGS) entry which is preliminary data.</text>
</comment>
<reference evidence="1 2" key="1">
    <citation type="submission" date="2020-02" db="EMBL/GenBank/DDBJ databases">
        <title>Sequencing the genomes of 1000 actinobacteria strains.</title>
        <authorList>
            <person name="Klenk H.-P."/>
        </authorList>
    </citation>
    <scope>NUCLEOTIDE SEQUENCE [LARGE SCALE GENOMIC DNA]</scope>
    <source>
        <strain evidence="1 2">DSM 45201</strain>
    </source>
</reference>